<accession>A0A831M0J0</accession>
<name>A0A831M0J0_9EURY</name>
<dbReference type="AlphaFoldDB" id="A0A831M0J0"/>
<dbReference type="EMBL" id="DSBY01000163">
    <property type="protein sequence ID" value="HDS63268.1"/>
    <property type="molecule type" value="Genomic_DNA"/>
</dbReference>
<proteinExistence type="predicted"/>
<feature type="region of interest" description="Disordered" evidence="1">
    <location>
        <begin position="73"/>
        <end position="107"/>
    </location>
</feature>
<feature type="domain" description="PEGA" evidence="2">
    <location>
        <begin position="339"/>
        <end position="396"/>
    </location>
</feature>
<dbReference type="Proteomes" id="UP000885648">
    <property type="component" value="Unassembled WGS sequence"/>
</dbReference>
<gene>
    <name evidence="3" type="ORF">ENN52_03920</name>
</gene>
<reference evidence="3" key="1">
    <citation type="journal article" date="2020" name="mSystems">
        <title>Genome- and Community-Level Interaction Insights into Carbon Utilization and Element Cycling Functions of Hydrothermarchaeota in Hydrothermal Sediment.</title>
        <authorList>
            <person name="Zhou Z."/>
            <person name="Liu Y."/>
            <person name="Xu W."/>
            <person name="Pan J."/>
            <person name="Luo Z.H."/>
            <person name="Li M."/>
        </authorList>
    </citation>
    <scope>NUCLEOTIDE SEQUENCE</scope>
    <source>
        <strain evidence="3">SpSt-1183</strain>
    </source>
</reference>
<comment type="caution">
    <text evidence="3">The sequence shown here is derived from an EMBL/GenBank/DDBJ whole genome shotgun (WGS) entry which is preliminary data.</text>
</comment>
<dbReference type="InterPro" id="IPR013229">
    <property type="entry name" value="PEGA"/>
</dbReference>
<dbReference type="PANTHER" id="PTHR36194">
    <property type="entry name" value="S-LAYER-LIKE PROTEIN"/>
    <property type="match status" value="1"/>
</dbReference>
<evidence type="ECO:0000256" key="1">
    <source>
        <dbReference type="SAM" id="MobiDB-lite"/>
    </source>
</evidence>
<feature type="domain" description="PEGA" evidence="2">
    <location>
        <begin position="194"/>
        <end position="236"/>
    </location>
</feature>
<dbReference type="Pfam" id="PF08308">
    <property type="entry name" value="PEGA"/>
    <property type="match status" value="4"/>
</dbReference>
<feature type="domain" description="PEGA" evidence="2">
    <location>
        <begin position="415"/>
        <end position="469"/>
    </location>
</feature>
<evidence type="ECO:0000259" key="2">
    <source>
        <dbReference type="Pfam" id="PF08308"/>
    </source>
</evidence>
<feature type="domain" description="PEGA" evidence="2">
    <location>
        <begin position="109"/>
        <end position="152"/>
    </location>
</feature>
<sequence length="481" mass="51472">MMNYIRDLCDRLLFPVIGILLIFFLVPGAAAGSGETIGGNVSPEIQSSLAEDNWIASLWSGIFGIFGARVEETPAEPEEAPPMFDDTRSPEVETVQETGEDDSSPTTADLAILSEPAGALISLDGKYTGRTTPATFSALSSGIHTVSLSHDGPSSRFDKPLSLSGEQTLTVDLSTGSHTLSDGLVEIEAYDGTGSIFVDSKPDGATIVIDGRTLQWKTPQVVSGIKPGVHTVSVKNGWVDFSVSTKKCLVESGMVTCVVFNQEQCYPRSVTLKSERFDKAEVSVNGKRFNQKIPATVEVSGVSSFVSVHDDTGYYSFTISDFIDGEAEYVLGDPAPATASVRVTSSPAGAGIFVDGFDTGYATPYTIEHLSDGPHLISVSSPGYIPAEQRILLADNPAAAEDATLSFVLESYPYGSLTITSKSEGAMIYLHGKDTGKVTPHTFRYMRIGTYDLKLLFGSTSQTRDDVTVLPDRDTVCRFDL</sequence>
<organism evidence="3">
    <name type="scientific">Methanofollis liminatans</name>
    <dbReference type="NCBI Taxonomy" id="2201"/>
    <lineage>
        <taxon>Archaea</taxon>
        <taxon>Methanobacteriati</taxon>
        <taxon>Methanobacteriota</taxon>
        <taxon>Stenosarchaea group</taxon>
        <taxon>Methanomicrobia</taxon>
        <taxon>Methanomicrobiales</taxon>
        <taxon>Methanomicrobiaceae</taxon>
        <taxon>Methanofollis</taxon>
    </lineage>
</organism>
<dbReference type="PANTHER" id="PTHR36194:SF1">
    <property type="entry name" value="S-LAYER-LIKE PROTEIN"/>
    <property type="match status" value="1"/>
</dbReference>
<evidence type="ECO:0000313" key="3">
    <source>
        <dbReference type="EMBL" id="HDS63268.1"/>
    </source>
</evidence>
<protein>
    <submittedName>
        <fullName evidence="3">PEGA domain-containing protein</fullName>
    </submittedName>
</protein>